<keyword evidence="4" id="KW-0808">Transferase</keyword>
<gene>
    <name evidence="4" type="ORF">J4557_14015</name>
</gene>
<dbReference type="RefSeq" id="WP_208266955.1">
    <property type="nucleotide sequence ID" value="NZ_BAAAGM010000002.1"/>
</dbReference>
<keyword evidence="5" id="KW-1185">Reference proteome</keyword>
<dbReference type="InterPro" id="IPR025847">
    <property type="entry name" value="MEDS_domain"/>
</dbReference>
<dbReference type="Gene3D" id="3.30.565.10">
    <property type="entry name" value="Histidine kinase-like ATPase, C-terminal domain"/>
    <property type="match status" value="1"/>
</dbReference>
<comment type="caution">
    <text evidence="4">The sequence shown here is derived from an EMBL/GenBank/DDBJ whole genome shotgun (WGS) entry which is preliminary data.</text>
</comment>
<feature type="domain" description="MEDS" evidence="3">
    <location>
        <begin position="30"/>
        <end position="175"/>
    </location>
</feature>
<dbReference type="NCBIfam" id="NF041045">
    <property type="entry name" value="RsbA_anti_sig"/>
    <property type="match status" value="1"/>
</dbReference>
<evidence type="ECO:0000256" key="1">
    <source>
        <dbReference type="SAM" id="MobiDB-lite"/>
    </source>
</evidence>
<proteinExistence type="predicted"/>
<dbReference type="Pfam" id="PF13581">
    <property type="entry name" value="HATPase_c_2"/>
    <property type="match status" value="1"/>
</dbReference>
<dbReference type="InterPro" id="IPR003594">
    <property type="entry name" value="HATPase_dom"/>
</dbReference>
<protein>
    <submittedName>
        <fullName evidence="4">Sensor histidine kinase</fullName>
    </submittedName>
</protein>
<dbReference type="InterPro" id="IPR036890">
    <property type="entry name" value="HATPase_C_sf"/>
</dbReference>
<evidence type="ECO:0000313" key="5">
    <source>
        <dbReference type="Proteomes" id="UP000666915"/>
    </source>
</evidence>
<keyword evidence="4" id="KW-0418">Kinase</keyword>
<evidence type="ECO:0000259" key="3">
    <source>
        <dbReference type="Pfam" id="PF14417"/>
    </source>
</evidence>
<dbReference type="EMBL" id="JAGEOK010000008">
    <property type="protein sequence ID" value="MBO2438634.1"/>
    <property type="molecule type" value="Genomic_DNA"/>
</dbReference>
<evidence type="ECO:0000259" key="2">
    <source>
        <dbReference type="Pfam" id="PF13581"/>
    </source>
</evidence>
<accession>A0ABS3QXB4</accession>
<sequence>MIARQAGAPRARDAAAKARPPAGGWDVLVHRAVPYGWPRELALTAVPYLKAGWSTGDAVVVIASEPVRVSLRERLGPEAGAGIEFIDSADWFGGPMRALAGYHDRMRADWWPRGRLRLLAEPVWDGLSPLETREWQRHESLLNVVFAGTPTSIMCAYDTVALPPEVLAAMARTHPELAGPDGPRPSPEYTDPAEYYAECNAGALPPPPASAAHRMFGAGGLPPLRAFLAAEAARLGLPEARTLPFVLAVNEVATMIIQFGGGHGSARLWGRAGELVCEVADPGRALADRFLGYAPPPPGPPPAAVPAPPGAPGAPGAQVGQGGQGVDGAMWAVRRLCHIVQIRSGADGTRIRMHIRLDHG</sequence>
<name>A0ABS3QXB4_9ACTN</name>
<dbReference type="Proteomes" id="UP000666915">
    <property type="component" value="Unassembled WGS sequence"/>
</dbReference>
<organism evidence="4 5">
    <name type="scientific">Actinomadura nitritigenes</name>
    <dbReference type="NCBI Taxonomy" id="134602"/>
    <lineage>
        <taxon>Bacteria</taxon>
        <taxon>Bacillati</taxon>
        <taxon>Actinomycetota</taxon>
        <taxon>Actinomycetes</taxon>
        <taxon>Streptosporangiales</taxon>
        <taxon>Thermomonosporaceae</taxon>
        <taxon>Actinomadura</taxon>
    </lineage>
</organism>
<feature type="domain" description="Histidine kinase/HSP90-like ATPase" evidence="2">
    <location>
        <begin position="221"/>
        <end position="354"/>
    </location>
</feature>
<dbReference type="Pfam" id="PF14417">
    <property type="entry name" value="MEDS"/>
    <property type="match status" value="1"/>
</dbReference>
<feature type="compositionally biased region" description="Pro residues" evidence="1">
    <location>
        <begin position="294"/>
        <end position="312"/>
    </location>
</feature>
<reference evidence="4 5" key="1">
    <citation type="submission" date="2021-03" db="EMBL/GenBank/DDBJ databases">
        <authorList>
            <person name="Kanchanasin P."/>
            <person name="Saeng-In P."/>
            <person name="Phongsopitanun W."/>
            <person name="Yuki M."/>
            <person name="Kudo T."/>
            <person name="Ohkuma M."/>
            <person name="Tanasupawat S."/>
        </authorList>
    </citation>
    <scope>NUCLEOTIDE SEQUENCE [LARGE SCALE GENOMIC DNA]</scope>
    <source>
        <strain evidence="4 5">L46</strain>
    </source>
</reference>
<evidence type="ECO:0000313" key="4">
    <source>
        <dbReference type="EMBL" id="MBO2438634.1"/>
    </source>
</evidence>
<dbReference type="InterPro" id="IPR047718">
    <property type="entry name" value="RsbA-like_anti_sig"/>
</dbReference>
<feature type="region of interest" description="Disordered" evidence="1">
    <location>
        <begin position="293"/>
        <end position="323"/>
    </location>
</feature>
<dbReference type="GO" id="GO:0016301">
    <property type="term" value="F:kinase activity"/>
    <property type="evidence" value="ECO:0007669"/>
    <property type="project" value="UniProtKB-KW"/>
</dbReference>